<dbReference type="EMBL" id="BKAD01000001">
    <property type="protein sequence ID" value="GEP29082.1"/>
    <property type="molecule type" value="Genomic_DNA"/>
</dbReference>
<evidence type="ECO:0000313" key="1">
    <source>
        <dbReference type="EMBL" id="GEP29082.1"/>
    </source>
</evidence>
<organism evidence="1 2">
    <name type="scientific">Sulfuriferula plumbiphila</name>
    <dbReference type="NCBI Taxonomy" id="171865"/>
    <lineage>
        <taxon>Bacteria</taxon>
        <taxon>Pseudomonadati</taxon>
        <taxon>Pseudomonadota</taxon>
        <taxon>Betaproteobacteria</taxon>
        <taxon>Nitrosomonadales</taxon>
        <taxon>Sulfuricellaceae</taxon>
        <taxon>Sulfuriferula</taxon>
    </lineage>
</organism>
<gene>
    <name evidence="1" type="ORF">TPL01_02200</name>
</gene>
<keyword evidence="2" id="KW-1185">Reference proteome</keyword>
<protein>
    <submittedName>
        <fullName evidence="1">Uncharacterized protein</fullName>
    </submittedName>
</protein>
<dbReference type="AlphaFoldDB" id="A0A512L3Q9"/>
<sequence length="103" mass="12015">MTHLEMKLKDWFQHPAIQYHDWDPVLFWKPHDTHDPFGELRVDPQELEVYFAALIGAESECYDAVNQNHQVANFSPLPRAEFLTISAHRHDVPLFTPAPTTLH</sequence>
<name>A0A512L3Q9_9PROT</name>
<dbReference type="OrthoDB" id="8562743at2"/>
<dbReference type="RefSeq" id="WP_147069875.1">
    <property type="nucleotide sequence ID" value="NZ_AP021884.1"/>
</dbReference>
<comment type="caution">
    <text evidence="1">The sequence shown here is derived from an EMBL/GenBank/DDBJ whole genome shotgun (WGS) entry which is preliminary data.</text>
</comment>
<evidence type="ECO:0000313" key="2">
    <source>
        <dbReference type="Proteomes" id="UP000321337"/>
    </source>
</evidence>
<accession>A0A512L3Q9</accession>
<proteinExistence type="predicted"/>
<dbReference type="Proteomes" id="UP000321337">
    <property type="component" value="Unassembled WGS sequence"/>
</dbReference>
<reference evidence="1 2" key="1">
    <citation type="submission" date="2019-07" db="EMBL/GenBank/DDBJ databases">
        <title>Whole genome shotgun sequence of Thiobacillus plumbophilus NBRC 107929.</title>
        <authorList>
            <person name="Hosoyama A."/>
            <person name="Uohara A."/>
            <person name="Ohji S."/>
            <person name="Ichikawa N."/>
        </authorList>
    </citation>
    <scope>NUCLEOTIDE SEQUENCE [LARGE SCALE GENOMIC DNA]</scope>
    <source>
        <strain evidence="1 2">NBRC 107929</strain>
    </source>
</reference>